<dbReference type="GO" id="GO:0003964">
    <property type="term" value="F:RNA-directed DNA polymerase activity"/>
    <property type="evidence" value="ECO:0007669"/>
    <property type="project" value="UniProtKB-KW"/>
</dbReference>
<name>A0AAV4UKD8_9ARAC</name>
<feature type="domain" description="Integrase zinc-binding" evidence="1">
    <location>
        <begin position="369"/>
        <end position="420"/>
    </location>
</feature>
<proteinExistence type="predicted"/>
<dbReference type="AlphaFoldDB" id="A0AAV4UKD8"/>
<dbReference type="SUPFAM" id="SSF50978">
    <property type="entry name" value="WD40 repeat-like"/>
    <property type="match status" value="1"/>
</dbReference>
<dbReference type="Proteomes" id="UP001054837">
    <property type="component" value="Unassembled WGS sequence"/>
</dbReference>
<evidence type="ECO:0000313" key="2">
    <source>
        <dbReference type="EMBL" id="GIY57975.1"/>
    </source>
</evidence>
<sequence>MEDEVIITSDNIFSIFNANGGTPIATYEKANNVSKKTLAVIKDSVFIGAKENKPIVEAWKICKEPDKMECGRQTCSGIVSCIIIDKSSCLGVVSFEGDIFKLYIWNIESGIFVIVEKQFFNVVTSLAFHSNDSSFTTGGKDGYVMNWILSDLLDADETCQLLCSASGSIYRTINVKRPLTAVTIVDDSLFLGDENGFLNVYQTSDGVVDLEERLLVKIHNSQIFSLSLSADFSKLITASEEGFKIISCAKRGFKCLMSIAAQGKLTNAFFASKPRVFTTDLDSAPMNIHLFGITKTSTNTLSVEEKTKAEIILWSIEQKKHFHEKENSVHGLQVVRGDDDVLRVKTRIIERDDDLSFLYPILLPSKHYLTECLIREYHLKYCHAGVQILAAKLRLQYWIFSSKRNIRSCVSRCVVCKRFTAKALTTPPIQLPLDRVRESAIFEITGVFLISSNSLPTTAKGDMRKTADPEMVESEVDYNTTNGFCRYCKL</sequence>
<reference evidence="2 3" key="1">
    <citation type="submission" date="2021-06" db="EMBL/GenBank/DDBJ databases">
        <title>Caerostris darwini draft genome.</title>
        <authorList>
            <person name="Kono N."/>
            <person name="Arakawa K."/>
        </authorList>
    </citation>
    <scope>NUCLEOTIDE SEQUENCE [LARGE SCALE GENOMIC DNA]</scope>
</reference>
<comment type="caution">
    <text evidence="2">The sequence shown here is derived from an EMBL/GenBank/DDBJ whole genome shotgun (WGS) entry which is preliminary data.</text>
</comment>
<dbReference type="EMBL" id="BPLQ01011449">
    <property type="protein sequence ID" value="GIY57975.1"/>
    <property type="molecule type" value="Genomic_DNA"/>
</dbReference>
<dbReference type="Pfam" id="PF17921">
    <property type="entry name" value="Integrase_H2C2"/>
    <property type="match status" value="1"/>
</dbReference>
<protein>
    <submittedName>
        <fullName evidence="2">Reverse transcriptase</fullName>
    </submittedName>
</protein>
<keyword evidence="3" id="KW-1185">Reference proteome</keyword>
<accession>A0AAV4UKD8</accession>
<organism evidence="2 3">
    <name type="scientific">Caerostris darwini</name>
    <dbReference type="NCBI Taxonomy" id="1538125"/>
    <lineage>
        <taxon>Eukaryota</taxon>
        <taxon>Metazoa</taxon>
        <taxon>Ecdysozoa</taxon>
        <taxon>Arthropoda</taxon>
        <taxon>Chelicerata</taxon>
        <taxon>Arachnida</taxon>
        <taxon>Araneae</taxon>
        <taxon>Araneomorphae</taxon>
        <taxon>Entelegynae</taxon>
        <taxon>Araneoidea</taxon>
        <taxon>Araneidae</taxon>
        <taxon>Caerostris</taxon>
    </lineage>
</organism>
<dbReference type="InterPro" id="IPR036322">
    <property type="entry name" value="WD40_repeat_dom_sf"/>
</dbReference>
<dbReference type="Gene3D" id="1.10.340.70">
    <property type="match status" value="1"/>
</dbReference>
<dbReference type="InterPro" id="IPR015943">
    <property type="entry name" value="WD40/YVTN_repeat-like_dom_sf"/>
</dbReference>
<gene>
    <name evidence="2" type="primary">AVEN_106818_1</name>
    <name evidence="2" type="ORF">CDAR_284541</name>
</gene>
<keyword evidence="2" id="KW-0695">RNA-directed DNA polymerase</keyword>
<keyword evidence="2" id="KW-0808">Transferase</keyword>
<evidence type="ECO:0000313" key="3">
    <source>
        <dbReference type="Proteomes" id="UP001054837"/>
    </source>
</evidence>
<keyword evidence="2" id="KW-0548">Nucleotidyltransferase</keyword>
<dbReference type="Gene3D" id="2.130.10.10">
    <property type="entry name" value="YVTN repeat-like/Quinoprotein amine dehydrogenase"/>
    <property type="match status" value="1"/>
</dbReference>
<evidence type="ECO:0000259" key="1">
    <source>
        <dbReference type="Pfam" id="PF17921"/>
    </source>
</evidence>
<dbReference type="PANTHER" id="PTHR47331">
    <property type="entry name" value="PHD-TYPE DOMAIN-CONTAINING PROTEIN"/>
    <property type="match status" value="1"/>
</dbReference>
<dbReference type="InterPro" id="IPR041588">
    <property type="entry name" value="Integrase_H2C2"/>
</dbReference>